<keyword evidence="2" id="KW-0479">Metal-binding</keyword>
<accession>A0A238LMD4</accession>
<dbReference type="EMBL" id="FXZK01000016">
    <property type="protein sequence ID" value="SMY10000.1"/>
    <property type="molecule type" value="Genomic_DNA"/>
</dbReference>
<gene>
    <name evidence="5" type="primary">ykfB</name>
    <name evidence="5" type="ORF">LOM8899_04174</name>
</gene>
<name>A0A238LMD4_9RHOB</name>
<dbReference type="PANTHER" id="PTHR13794">
    <property type="entry name" value="ENOLASE SUPERFAMILY, MANDELATE RACEMASE"/>
    <property type="match status" value="1"/>
</dbReference>
<comment type="cofactor">
    <cofactor evidence="1">
        <name>Mg(2+)</name>
        <dbReference type="ChEBI" id="CHEBI:18420"/>
    </cofactor>
</comment>
<dbReference type="GO" id="GO:0016836">
    <property type="term" value="F:hydro-lyase activity"/>
    <property type="evidence" value="ECO:0007669"/>
    <property type="project" value="TreeGrafter"/>
</dbReference>
<keyword evidence="5" id="KW-0413">Isomerase</keyword>
<dbReference type="RefSeq" id="WP_211096243.1">
    <property type="nucleotide sequence ID" value="NZ_FXZK01000016.1"/>
</dbReference>
<dbReference type="Gene3D" id="3.30.390.10">
    <property type="entry name" value="Enolase-like, N-terminal domain"/>
    <property type="match status" value="1"/>
</dbReference>
<dbReference type="InterPro" id="IPR029017">
    <property type="entry name" value="Enolase-like_N"/>
</dbReference>
<dbReference type="Proteomes" id="UP000201613">
    <property type="component" value="Unassembled WGS sequence"/>
</dbReference>
<evidence type="ECO:0000256" key="1">
    <source>
        <dbReference type="ARBA" id="ARBA00001946"/>
    </source>
</evidence>
<dbReference type="SFLD" id="SFLDS00001">
    <property type="entry name" value="Enolase"/>
    <property type="match status" value="1"/>
</dbReference>
<sequence>MGAQRKSSTSRGLTITDWRLTRFQVRRDRVIGDSQVAFDAFHAVALELTDGSGRTGLGFAHTMWDPMPPLAVMEATFAAHVWPGLDGMVPAALVHRIERPRGGAQRDATYGFGEAMQIALWDLAAQQAGLPLSEYLGGSKRSAPVYASGLDFHLSDAEFTSFFARASSLGFSAFKIKLGHAEAAWDLNRLDLLRDVVGPDATVMVDANEGWSPKDASHRLELFRKAGHDIYWVEDPILRTDIEGLKALSAAHPWTLINSGEYLDVSGRARLLMARATDIINVHGRISEVMHIGWLAAELGIPVALGNTTLETGVHAACALPEVPWLEYSFQNYDFLVDEPFGIQEGRIHVPDRPGLGLTLSETARRDWAAPEVLSSEEMRRAPDCRMFQKLSA</sequence>
<dbReference type="Gene3D" id="3.20.20.120">
    <property type="entry name" value="Enolase-like C-terminal domain"/>
    <property type="match status" value="1"/>
</dbReference>
<reference evidence="5 6" key="1">
    <citation type="submission" date="2017-05" db="EMBL/GenBank/DDBJ databases">
        <authorList>
            <person name="Song R."/>
            <person name="Chenine A.L."/>
            <person name="Ruprecht R.M."/>
        </authorList>
    </citation>
    <scope>NUCLEOTIDE SEQUENCE [LARGE SCALE GENOMIC DNA]</scope>
    <source>
        <strain evidence="5 6">CECT 8899</strain>
    </source>
</reference>
<proteinExistence type="predicted"/>
<feature type="domain" description="Mandelate racemase/muconate lactonizing enzyme C-terminal" evidence="4">
    <location>
        <begin position="156"/>
        <end position="255"/>
    </location>
</feature>
<dbReference type="InterPro" id="IPR029065">
    <property type="entry name" value="Enolase_C-like"/>
</dbReference>
<dbReference type="EC" id="5.1.1.-" evidence="5"/>
<dbReference type="GO" id="GO:0000287">
    <property type="term" value="F:magnesium ion binding"/>
    <property type="evidence" value="ECO:0007669"/>
    <property type="project" value="TreeGrafter"/>
</dbReference>
<dbReference type="SMART" id="SM00922">
    <property type="entry name" value="MR_MLE"/>
    <property type="match status" value="1"/>
</dbReference>
<dbReference type="PANTHER" id="PTHR13794:SF58">
    <property type="entry name" value="MITOCHONDRIAL ENOLASE SUPERFAMILY MEMBER 1"/>
    <property type="match status" value="1"/>
</dbReference>
<dbReference type="InterPro" id="IPR046945">
    <property type="entry name" value="RHMD-like"/>
</dbReference>
<dbReference type="InterPro" id="IPR013342">
    <property type="entry name" value="Mandelate_racemase_C"/>
</dbReference>
<dbReference type="SUPFAM" id="SSF51604">
    <property type="entry name" value="Enolase C-terminal domain-like"/>
    <property type="match status" value="1"/>
</dbReference>
<evidence type="ECO:0000313" key="5">
    <source>
        <dbReference type="EMBL" id="SMY10000.1"/>
    </source>
</evidence>
<dbReference type="Pfam" id="PF13378">
    <property type="entry name" value="MR_MLE_C"/>
    <property type="match status" value="1"/>
</dbReference>
<dbReference type="SUPFAM" id="SSF54826">
    <property type="entry name" value="Enolase N-terminal domain-like"/>
    <property type="match status" value="1"/>
</dbReference>
<dbReference type="AlphaFoldDB" id="A0A238LMD4"/>
<evidence type="ECO:0000256" key="2">
    <source>
        <dbReference type="ARBA" id="ARBA00022723"/>
    </source>
</evidence>
<evidence type="ECO:0000256" key="3">
    <source>
        <dbReference type="ARBA" id="ARBA00022842"/>
    </source>
</evidence>
<keyword evidence="6" id="KW-1185">Reference proteome</keyword>
<protein>
    <submittedName>
        <fullName evidence="5">L-Ala-D/L-Glu epimerase</fullName>
        <ecNumber evidence="5">5.1.1.-</ecNumber>
    </submittedName>
</protein>
<evidence type="ECO:0000313" key="6">
    <source>
        <dbReference type="Proteomes" id="UP000201613"/>
    </source>
</evidence>
<evidence type="ECO:0000259" key="4">
    <source>
        <dbReference type="SMART" id="SM00922"/>
    </source>
</evidence>
<organism evidence="5 6">
    <name type="scientific">Flavimaricola marinus</name>
    <dbReference type="NCBI Taxonomy" id="1819565"/>
    <lineage>
        <taxon>Bacteria</taxon>
        <taxon>Pseudomonadati</taxon>
        <taxon>Pseudomonadota</taxon>
        <taxon>Alphaproteobacteria</taxon>
        <taxon>Rhodobacterales</taxon>
        <taxon>Paracoccaceae</taxon>
        <taxon>Flavimaricola</taxon>
    </lineage>
</organism>
<dbReference type="InterPro" id="IPR036849">
    <property type="entry name" value="Enolase-like_C_sf"/>
</dbReference>
<keyword evidence="3" id="KW-0460">Magnesium</keyword>
<dbReference type="GO" id="GO:0016853">
    <property type="term" value="F:isomerase activity"/>
    <property type="evidence" value="ECO:0007669"/>
    <property type="project" value="UniProtKB-KW"/>
</dbReference>
<dbReference type="GO" id="GO:0016052">
    <property type="term" value="P:carbohydrate catabolic process"/>
    <property type="evidence" value="ECO:0007669"/>
    <property type="project" value="TreeGrafter"/>
</dbReference>